<comment type="caution">
    <text evidence="1">The sequence shown here is derived from an EMBL/GenBank/DDBJ whole genome shotgun (WGS) entry which is preliminary data.</text>
</comment>
<protein>
    <submittedName>
        <fullName evidence="1">Uncharacterized protein</fullName>
    </submittedName>
</protein>
<feature type="non-terminal residue" evidence="1">
    <location>
        <position position="1"/>
    </location>
</feature>
<reference evidence="1 2" key="1">
    <citation type="submission" date="2024-05" db="EMBL/GenBank/DDBJ databases">
        <authorList>
            <person name="Wallberg A."/>
        </authorList>
    </citation>
    <scope>NUCLEOTIDE SEQUENCE [LARGE SCALE GENOMIC DNA]</scope>
</reference>
<organism evidence="1 2">
    <name type="scientific">Meganyctiphanes norvegica</name>
    <name type="common">Northern krill</name>
    <name type="synonym">Thysanopoda norvegica</name>
    <dbReference type="NCBI Taxonomy" id="48144"/>
    <lineage>
        <taxon>Eukaryota</taxon>
        <taxon>Metazoa</taxon>
        <taxon>Ecdysozoa</taxon>
        <taxon>Arthropoda</taxon>
        <taxon>Crustacea</taxon>
        <taxon>Multicrustacea</taxon>
        <taxon>Malacostraca</taxon>
        <taxon>Eumalacostraca</taxon>
        <taxon>Eucarida</taxon>
        <taxon>Euphausiacea</taxon>
        <taxon>Euphausiidae</taxon>
        <taxon>Meganyctiphanes</taxon>
    </lineage>
</organism>
<sequence length="201" mass="22261">KDLFKASSRNTLYLEVLPLVGPPCDSLKKTNQQTQPHLKVPLGIAMKSSPPNSTTDKGELREDAAPAGTRVLGQVVFWQEEEYSLDTGKQLQDALEETIQETIEDGTWEIPGNITAVVSEPKSESCISTTCNDNAACELVDDPRLPGVKRTSCRCLPIYDDYSPNNETNRGEICVATCRTSYVCSRHATCLFDEMYFTRSC</sequence>
<keyword evidence="2" id="KW-1185">Reference proteome</keyword>
<gene>
    <name evidence="1" type="ORF">MNOR_LOCUS38602</name>
</gene>
<feature type="non-terminal residue" evidence="1">
    <location>
        <position position="201"/>
    </location>
</feature>
<dbReference type="AlphaFoldDB" id="A0AAV2SML0"/>
<evidence type="ECO:0000313" key="1">
    <source>
        <dbReference type="EMBL" id="CAL4214293.1"/>
    </source>
</evidence>
<dbReference type="Proteomes" id="UP001497623">
    <property type="component" value="Unassembled WGS sequence"/>
</dbReference>
<proteinExistence type="predicted"/>
<name>A0AAV2SML0_MEGNR</name>
<evidence type="ECO:0000313" key="2">
    <source>
        <dbReference type="Proteomes" id="UP001497623"/>
    </source>
</evidence>
<dbReference type="EMBL" id="CAXKWB010089747">
    <property type="protein sequence ID" value="CAL4214293.1"/>
    <property type="molecule type" value="Genomic_DNA"/>
</dbReference>
<accession>A0AAV2SML0</accession>